<proteinExistence type="inferred from homology"/>
<dbReference type="GO" id="GO:0006508">
    <property type="term" value="P:proteolysis"/>
    <property type="evidence" value="ECO:0007669"/>
    <property type="project" value="UniProtKB-KW"/>
</dbReference>
<keyword evidence="7" id="KW-0479">Metal-binding</keyword>
<evidence type="ECO:0000256" key="6">
    <source>
        <dbReference type="ARBA" id="ARBA00022670"/>
    </source>
</evidence>
<keyword evidence="8" id="KW-0378">Hydrolase</keyword>
<dbReference type="Gene3D" id="3.40.1830.10">
    <property type="entry name" value="Thermophilic metalloprotease (M29)"/>
    <property type="match status" value="1"/>
</dbReference>
<dbReference type="GO" id="GO:0004177">
    <property type="term" value="F:aminopeptidase activity"/>
    <property type="evidence" value="ECO:0007669"/>
    <property type="project" value="UniProtKB-KW"/>
</dbReference>
<dbReference type="EMBL" id="VCIW01000002">
    <property type="protein sequence ID" value="TLS53458.1"/>
    <property type="molecule type" value="Genomic_DNA"/>
</dbReference>
<evidence type="ECO:0000256" key="3">
    <source>
        <dbReference type="ARBA" id="ARBA00001947"/>
    </source>
</evidence>
<evidence type="ECO:0000256" key="5">
    <source>
        <dbReference type="ARBA" id="ARBA00022438"/>
    </source>
</evidence>
<evidence type="ECO:0000256" key="2">
    <source>
        <dbReference type="ARBA" id="ARBA00001946"/>
    </source>
</evidence>
<organism evidence="10 11">
    <name type="scientific">Paenibacillus antri</name>
    <dbReference type="NCBI Taxonomy" id="2582848"/>
    <lineage>
        <taxon>Bacteria</taxon>
        <taxon>Bacillati</taxon>
        <taxon>Bacillota</taxon>
        <taxon>Bacilli</taxon>
        <taxon>Bacillales</taxon>
        <taxon>Paenibacillaceae</taxon>
        <taxon>Paenibacillus</taxon>
    </lineage>
</organism>
<reference evidence="10 11" key="1">
    <citation type="submission" date="2019-05" db="EMBL/GenBank/DDBJ databases">
        <authorList>
            <person name="Narsing Rao M.P."/>
            <person name="Li W.J."/>
        </authorList>
    </citation>
    <scope>NUCLEOTIDE SEQUENCE [LARGE SCALE GENOMIC DNA]</scope>
    <source>
        <strain evidence="10 11">SYSU_K30003</strain>
    </source>
</reference>
<evidence type="ECO:0000256" key="8">
    <source>
        <dbReference type="ARBA" id="ARBA00022801"/>
    </source>
</evidence>
<gene>
    <name evidence="10" type="ORF">FE782_04085</name>
</gene>
<dbReference type="GO" id="GO:0046872">
    <property type="term" value="F:metal ion binding"/>
    <property type="evidence" value="ECO:0007669"/>
    <property type="project" value="UniProtKB-KW"/>
</dbReference>
<evidence type="ECO:0000313" key="10">
    <source>
        <dbReference type="EMBL" id="TLS53458.1"/>
    </source>
</evidence>
<dbReference type="AlphaFoldDB" id="A0A5R9GJ60"/>
<dbReference type="InterPro" id="IPR000787">
    <property type="entry name" value="Peptidase_M29"/>
</dbReference>
<comment type="cofactor">
    <cofactor evidence="1">
        <name>Co(2+)</name>
        <dbReference type="ChEBI" id="CHEBI:48828"/>
    </cofactor>
</comment>
<sequence length="357" mass="39376">MADERVVKLADILVNHSLKVQRGEKILISGSTSAIPLIKEVYRAVLKAGGHPHTNVEIPGLLGTFLREGTEEQLTHAGWTELLFFHMDGYVNILSEENTKDLTNVESWRSTARSKARRPALEHLMADKAKWVLTKFPTQAYAQDAEMSLEELEDFIYSAALVDYAEIERSMLAAAAKFDAASRVRIVGTNGTDVTVDIEGRKGILAAGIHNVPDGEFYYTPNFRKTEGTIFFEWPTTYKGREIAGIRLTFREGKVVEASAQKGQEFLEEALNTDEGARYLGELGIGANFGIERPTKDILFDEKIGGSVHLALGGAYAQGGPDGNVSVIHWDIVKGLKDGGEIYLDGELVQKNGKWVF</sequence>
<accession>A0A5R9GJ60</accession>
<protein>
    <submittedName>
        <fullName evidence="10">Aminopeptidase</fullName>
    </submittedName>
</protein>
<evidence type="ECO:0000256" key="4">
    <source>
        <dbReference type="ARBA" id="ARBA00008236"/>
    </source>
</evidence>
<evidence type="ECO:0000256" key="9">
    <source>
        <dbReference type="ARBA" id="ARBA00023049"/>
    </source>
</evidence>
<comment type="similarity">
    <text evidence="4">Belongs to the peptidase M29 family.</text>
</comment>
<dbReference type="RefSeq" id="WP_138192773.1">
    <property type="nucleotide sequence ID" value="NZ_VCIW01000002.1"/>
</dbReference>
<dbReference type="PANTHER" id="PTHR34448">
    <property type="entry name" value="AMINOPEPTIDASE"/>
    <property type="match status" value="1"/>
</dbReference>
<dbReference type="GO" id="GO:0008237">
    <property type="term" value="F:metallopeptidase activity"/>
    <property type="evidence" value="ECO:0007669"/>
    <property type="project" value="UniProtKB-KW"/>
</dbReference>
<evidence type="ECO:0000256" key="1">
    <source>
        <dbReference type="ARBA" id="ARBA00001941"/>
    </source>
</evidence>
<dbReference type="Proteomes" id="UP000309676">
    <property type="component" value="Unassembled WGS sequence"/>
</dbReference>
<comment type="cofactor">
    <cofactor evidence="2">
        <name>Mg(2+)</name>
        <dbReference type="ChEBI" id="CHEBI:18420"/>
    </cofactor>
</comment>
<dbReference type="InterPro" id="IPR035097">
    <property type="entry name" value="M29_N-terminal"/>
</dbReference>
<keyword evidence="5 10" id="KW-0031">Aminopeptidase</keyword>
<evidence type="ECO:0000256" key="7">
    <source>
        <dbReference type="ARBA" id="ARBA00022723"/>
    </source>
</evidence>
<keyword evidence="11" id="KW-1185">Reference proteome</keyword>
<dbReference type="Pfam" id="PF02073">
    <property type="entry name" value="Peptidase_M29"/>
    <property type="match status" value="1"/>
</dbReference>
<dbReference type="OrthoDB" id="9803993at2"/>
<dbReference type="SUPFAM" id="SSF144052">
    <property type="entry name" value="Thermophilic metalloprotease-like"/>
    <property type="match status" value="1"/>
</dbReference>
<name>A0A5R9GJ60_9BACL</name>
<keyword evidence="6" id="KW-0645">Protease</keyword>
<keyword evidence="9" id="KW-0482">Metalloprotease</keyword>
<dbReference type="InterPro" id="IPR052170">
    <property type="entry name" value="M29_Exopeptidase"/>
</dbReference>
<evidence type="ECO:0000313" key="11">
    <source>
        <dbReference type="Proteomes" id="UP000309676"/>
    </source>
</evidence>
<dbReference type="PANTHER" id="PTHR34448:SF1">
    <property type="entry name" value="BLL6088 PROTEIN"/>
    <property type="match status" value="1"/>
</dbReference>
<comment type="cofactor">
    <cofactor evidence="3">
        <name>Zn(2+)</name>
        <dbReference type="ChEBI" id="CHEBI:29105"/>
    </cofactor>
</comment>
<comment type="caution">
    <text evidence="10">The sequence shown here is derived from an EMBL/GenBank/DDBJ whole genome shotgun (WGS) entry which is preliminary data.</text>
</comment>